<evidence type="ECO:0000259" key="3">
    <source>
        <dbReference type="PROSITE" id="PS51406"/>
    </source>
</evidence>
<dbReference type="Gene3D" id="3.90.215.10">
    <property type="entry name" value="Gamma Fibrinogen, chain A, domain 1"/>
    <property type="match status" value="1"/>
</dbReference>
<comment type="function">
    <text evidence="2">Lectin involved in innate immunity. Agglutinates all types of human erythrocytes, Gram-positive and Gram-negative bacteria. Has a stronger agglutinating activity towards Gram-negative bacteria than towards Gram-positive bacteria. Specifically recognizes acetyl group-containing substances on agglutinated cells. The hemagglutinating activity was inhibited by EDTA, acetyl group-containing mono- and disaccharides, N-acetyl derivatives of amino acids, other acetyl group-containing substances, propionamide and benzamide. Enhances the antimicrobial activity of big defensin against Gram-positive bacteria but not against Gram-negative bacteria.</text>
</comment>
<dbReference type="CDD" id="cd00087">
    <property type="entry name" value="FReD"/>
    <property type="match status" value="1"/>
</dbReference>
<dbReference type="InterPro" id="IPR014716">
    <property type="entry name" value="Fibrinogen_a/b/g_C_1"/>
</dbReference>
<dbReference type="eggNOG" id="KOG2579">
    <property type="taxonomic scope" value="Eukaryota"/>
</dbReference>
<dbReference type="GO" id="GO:0005615">
    <property type="term" value="C:extracellular space"/>
    <property type="evidence" value="ECO:0007669"/>
    <property type="project" value="TreeGrafter"/>
</dbReference>
<dbReference type="FunFam" id="3.90.215.10:FF:000001">
    <property type="entry name" value="Tenascin isoform 1"/>
    <property type="match status" value="1"/>
</dbReference>
<keyword evidence="1" id="KW-1015">Disulfide bond</keyword>
<dbReference type="SUPFAM" id="SSF56496">
    <property type="entry name" value="Fibrinogen C-terminal domain-like"/>
    <property type="match status" value="1"/>
</dbReference>
<dbReference type="InParanoid" id="B4JVC0"/>
<dbReference type="InterPro" id="IPR050373">
    <property type="entry name" value="Fibrinogen_C-term_domain"/>
</dbReference>
<organism evidence="5">
    <name type="scientific">Drosophila grimshawi</name>
    <name type="common">Hawaiian fruit fly</name>
    <name type="synonym">Idiomyia grimshawi</name>
    <dbReference type="NCBI Taxonomy" id="7222"/>
    <lineage>
        <taxon>Eukaryota</taxon>
        <taxon>Metazoa</taxon>
        <taxon>Ecdysozoa</taxon>
        <taxon>Arthropoda</taxon>
        <taxon>Hexapoda</taxon>
        <taxon>Insecta</taxon>
        <taxon>Pterygota</taxon>
        <taxon>Neoptera</taxon>
        <taxon>Endopterygota</taxon>
        <taxon>Diptera</taxon>
        <taxon>Brachycera</taxon>
        <taxon>Muscomorpha</taxon>
        <taxon>Ephydroidea</taxon>
        <taxon>Drosophilidae</taxon>
        <taxon>Drosophila</taxon>
        <taxon>Hawaiian Drosophila</taxon>
    </lineage>
</organism>
<dbReference type="PANTHER" id="PTHR19143">
    <property type="entry name" value="FIBRINOGEN/TENASCIN/ANGIOPOEITIN"/>
    <property type="match status" value="1"/>
</dbReference>
<dbReference type="OMA" id="ETANCAT"/>
<dbReference type="EMBL" id="CH916375">
    <property type="protein sequence ID" value="EDV98388.1"/>
    <property type="molecule type" value="Genomic_DNA"/>
</dbReference>
<accession>B4JVC0</accession>
<evidence type="ECO:0000313" key="5">
    <source>
        <dbReference type="Proteomes" id="UP000001070"/>
    </source>
</evidence>
<dbReference type="KEGG" id="dgr:6568660"/>
<dbReference type="SMR" id="B4JVC0"/>
<keyword evidence="5" id="KW-1185">Reference proteome</keyword>
<name>B4JVC0_DROGR</name>
<dbReference type="SMART" id="SM00186">
    <property type="entry name" value="FBG"/>
    <property type="match status" value="1"/>
</dbReference>
<dbReference type="PhylomeDB" id="B4JVC0"/>
<dbReference type="GO" id="GO:0030246">
    <property type="term" value="F:carbohydrate binding"/>
    <property type="evidence" value="ECO:0007669"/>
    <property type="project" value="UniProtKB-ARBA"/>
</dbReference>
<evidence type="ECO:0000256" key="2">
    <source>
        <dbReference type="ARBA" id="ARBA00053344"/>
    </source>
</evidence>
<feature type="domain" description="Fibrinogen C-terminal" evidence="3">
    <location>
        <begin position="39"/>
        <end position="256"/>
    </location>
</feature>
<evidence type="ECO:0000256" key="1">
    <source>
        <dbReference type="ARBA" id="ARBA00023157"/>
    </source>
</evidence>
<dbReference type="OrthoDB" id="6145874at2759"/>
<dbReference type="InterPro" id="IPR036056">
    <property type="entry name" value="Fibrinogen-like_C"/>
</dbReference>
<proteinExistence type="predicted"/>
<reference evidence="4 5" key="1">
    <citation type="journal article" date="2007" name="Nature">
        <title>Evolution of genes and genomes on the Drosophila phylogeny.</title>
        <authorList>
            <consortium name="Drosophila 12 Genomes Consortium"/>
            <person name="Clark A.G."/>
            <person name="Eisen M.B."/>
            <person name="Smith D.R."/>
            <person name="Bergman C.M."/>
            <person name="Oliver B."/>
            <person name="Markow T.A."/>
            <person name="Kaufman T.C."/>
            <person name="Kellis M."/>
            <person name="Gelbart W."/>
            <person name="Iyer V.N."/>
            <person name="Pollard D.A."/>
            <person name="Sackton T.B."/>
            <person name="Larracuente A.M."/>
            <person name="Singh N.D."/>
            <person name="Abad J.P."/>
            <person name="Abt D.N."/>
            <person name="Adryan B."/>
            <person name="Aguade M."/>
            <person name="Akashi H."/>
            <person name="Anderson W.W."/>
            <person name="Aquadro C.F."/>
            <person name="Ardell D.H."/>
            <person name="Arguello R."/>
            <person name="Artieri C.G."/>
            <person name="Barbash D.A."/>
            <person name="Barker D."/>
            <person name="Barsanti P."/>
            <person name="Batterham P."/>
            <person name="Batzoglou S."/>
            <person name="Begun D."/>
            <person name="Bhutkar A."/>
            <person name="Blanco E."/>
            <person name="Bosak S.A."/>
            <person name="Bradley R.K."/>
            <person name="Brand A.D."/>
            <person name="Brent M.R."/>
            <person name="Brooks A.N."/>
            <person name="Brown R.H."/>
            <person name="Butlin R.K."/>
            <person name="Caggese C."/>
            <person name="Calvi B.R."/>
            <person name="Bernardo de Carvalho A."/>
            <person name="Caspi A."/>
            <person name="Castrezana S."/>
            <person name="Celniker S.E."/>
            <person name="Chang J.L."/>
            <person name="Chapple C."/>
            <person name="Chatterji S."/>
            <person name="Chinwalla A."/>
            <person name="Civetta A."/>
            <person name="Clifton S.W."/>
            <person name="Comeron J.M."/>
            <person name="Costello J.C."/>
            <person name="Coyne J.A."/>
            <person name="Daub J."/>
            <person name="David R.G."/>
            <person name="Delcher A.L."/>
            <person name="Delehaunty K."/>
            <person name="Do C.B."/>
            <person name="Ebling H."/>
            <person name="Edwards K."/>
            <person name="Eickbush T."/>
            <person name="Evans J.D."/>
            <person name="Filipski A."/>
            <person name="Findeiss S."/>
            <person name="Freyhult E."/>
            <person name="Fulton L."/>
            <person name="Fulton R."/>
            <person name="Garcia A.C."/>
            <person name="Gardiner A."/>
            <person name="Garfield D.A."/>
            <person name="Garvin B.E."/>
            <person name="Gibson G."/>
            <person name="Gilbert D."/>
            <person name="Gnerre S."/>
            <person name="Godfrey J."/>
            <person name="Good R."/>
            <person name="Gotea V."/>
            <person name="Gravely B."/>
            <person name="Greenberg A.J."/>
            <person name="Griffiths-Jones S."/>
            <person name="Gross S."/>
            <person name="Guigo R."/>
            <person name="Gustafson E.A."/>
            <person name="Haerty W."/>
            <person name="Hahn M.W."/>
            <person name="Halligan D.L."/>
            <person name="Halpern A.L."/>
            <person name="Halter G.M."/>
            <person name="Han M.V."/>
            <person name="Heger A."/>
            <person name="Hillier L."/>
            <person name="Hinrichs A.S."/>
            <person name="Holmes I."/>
            <person name="Hoskins R.A."/>
            <person name="Hubisz M.J."/>
            <person name="Hultmark D."/>
            <person name="Huntley M.A."/>
            <person name="Jaffe D.B."/>
            <person name="Jagadeeshan S."/>
            <person name="Jeck W.R."/>
            <person name="Johnson J."/>
            <person name="Jones C.D."/>
            <person name="Jordan W.C."/>
            <person name="Karpen G.H."/>
            <person name="Kataoka E."/>
            <person name="Keightley P.D."/>
            <person name="Kheradpour P."/>
            <person name="Kirkness E.F."/>
            <person name="Koerich L.B."/>
            <person name="Kristiansen K."/>
            <person name="Kudrna D."/>
            <person name="Kulathinal R.J."/>
            <person name="Kumar S."/>
            <person name="Kwok R."/>
            <person name="Lander E."/>
            <person name="Langley C.H."/>
            <person name="Lapoint R."/>
            <person name="Lazzaro B.P."/>
            <person name="Lee S.J."/>
            <person name="Levesque L."/>
            <person name="Li R."/>
            <person name="Lin C.F."/>
            <person name="Lin M.F."/>
            <person name="Lindblad-Toh K."/>
            <person name="Llopart A."/>
            <person name="Long M."/>
            <person name="Low L."/>
            <person name="Lozovsky E."/>
            <person name="Lu J."/>
            <person name="Luo M."/>
            <person name="Machado C.A."/>
            <person name="Makalowski W."/>
            <person name="Marzo M."/>
            <person name="Matsuda M."/>
            <person name="Matzkin L."/>
            <person name="McAllister B."/>
            <person name="McBride C.S."/>
            <person name="McKernan B."/>
            <person name="McKernan K."/>
            <person name="Mendez-Lago M."/>
            <person name="Minx P."/>
            <person name="Mollenhauer M.U."/>
            <person name="Montooth K."/>
            <person name="Mount S.M."/>
            <person name="Mu X."/>
            <person name="Myers E."/>
            <person name="Negre B."/>
            <person name="Newfeld S."/>
            <person name="Nielsen R."/>
            <person name="Noor M.A."/>
            <person name="O'Grady P."/>
            <person name="Pachter L."/>
            <person name="Papaceit M."/>
            <person name="Parisi M.J."/>
            <person name="Parisi M."/>
            <person name="Parts L."/>
            <person name="Pedersen J.S."/>
            <person name="Pesole G."/>
            <person name="Phillippy A.M."/>
            <person name="Ponting C.P."/>
            <person name="Pop M."/>
            <person name="Porcelli D."/>
            <person name="Powell J.R."/>
            <person name="Prohaska S."/>
            <person name="Pruitt K."/>
            <person name="Puig M."/>
            <person name="Quesneville H."/>
            <person name="Ram K.R."/>
            <person name="Rand D."/>
            <person name="Rasmussen M.D."/>
            <person name="Reed L.K."/>
            <person name="Reenan R."/>
            <person name="Reily A."/>
            <person name="Remington K.A."/>
            <person name="Rieger T.T."/>
            <person name="Ritchie M.G."/>
            <person name="Robin C."/>
            <person name="Rogers Y.H."/>
            <person name="Rohde C."/>
            <person name="Rozas J."/>
            <person name="Rubenfield M.J."/>
            <person name="Ruiz A."/>
            <person name="Russo S."/>
            <person name="Salzberg S.L."/>
            <person name="Sanchez-Gracia A."/>
            <person name="Saranga D.J."/>
            <person name="Sato H."/>
            <person name="Schaeffer S.W."/>
            <person name="Schatz M.C."/>
            <person name="Schlenke T."/>
            <person name="Schwartz R."/>
            <person name="Segarra C."/>
            <person name="Singh R.S."/>
            <person name="Sirot L."/>
            <person name="Sirota M."/>
            <person name="Sisneros N.B."/>
            <person name="Smith C.D."/>
            <person name="Smith T.F."/>
            <person name="Spieth J."/>
            <person name="Stage D.E."/>
            <person name="Stark A."/>
            <person name="Stephan W."/>
            <person name="Strausberg R.L."/>
            <person name="Strempel S."/>
            <person name="Sturgill D."/>
            <person name="Sutton G."/>
            <person name="Sutton G.G."/>
            <person name="Tao W."/>
            <person name="Teichmann S."/>
            <person name="Tobari Y.N."/>
            <person name="Tomimura Y."/>
            <person name="Tsolas J.M."/>
            <person name="Valente V.L."/>
            <person name="Venter E."/>
            <person name="Venter J.C."/>
            <person name="Vicario S."/>
            <person name="Vieira F.G."/>
            <person name="Vilella A.J."/>
            <person name="Villasante A."/>
            <person name="Walenz B."/>
            <person name="Wang J."/>
            <person name="Wasserman M."/>
            <person name="Watts T."/>
            <person name="Wilson D."/>
            <person name="Wilson R.K."/>
            <person name="Wing R.A."/>
            <person name="Wolfner M.F."/>
            <person name="Wong A."/>
            <person name="Wong G.K."/>
            <person name="Wu C.I."/>
            <person name="Wu G."/>
            <person name="Yamamoto D."/>
            <person name="Yang H.P."/>
            <person name="Yang S.P."/>
            <person name="Yorke J.A."/>
            <person name="Yoshida K."/>
            <person name="Zdobnov E."/>
            <person name="Zhang P."/>
            <person name="Zhang Y."/>
            <person name="Zimin A.V."/>
            <person name="Baldwin J."/>
            <person name="Abdouelleil A."/>
            <person name="Abdulkadir J."/>
            <person name="Abebe A."/>
            <person name="Abera B."/>
            <person name="Abreu J."/>
            <person name="Acer S.C."/>
            <person name="Aftuck L."/>
            <person name="Alexander A."/>
            <person name="An P."/>
            <person name="Anderson E."/>
            <person name="Anderson S."/>
            <person name="Arachi H."/>
            <person name="Azer M."/>
            <person name="Bachantsang P."/>
            <person name="Barry A."/>
            <person name="Bayul T."/>
            <person name="Berlin A."/>
            <person name="Bessette D."/>
            <person name="Bloom T."/>
            <person name="Blye J."/>
            <person name="Boguslavskiy L."/>
            <person name="Bonnet C."/>
            <person name="Boukhgalter B."/>
            <person name="Bourzgui I."/>
            <person name="Brown A."/>
            <person name="Cahill P."/>
            <person name="Channer S."/>
            <person name="Cheshatsang Y."/>
            <person name="Chuda L."/>
            <person name="Citroen M."/>
            <person name="Collymore A."/>
            <person name="Cooke P."/>
            <person name="Costello M."/>
            <person name="D'Aco K."/>
            <person name="Daza R."/>
            <person name="De Haan G."/>
            <person name="DeGray S."/>
            <person name="DeMaso C."/>
            <person name="Dhargay N."/>
            <person name="Dooley K."/>
            <person name="Dooley E."/>
            <person name="Doricent M."/>
            <person name="Dorje P."/>
            <person name="Dorjee K."/>
            <person name="Dupes A."/>
            <person name="Elong R."/>
            <person name="Falk J."/>
            <person name="Farina A."/>
            <person name="Faro S."/>
            <person name="Ferguson D."/>
            <person name="Fisher S."/>
            <person name="Foley C.D."/>
            <person name="Franke A."/>
            <person name="Friedrich D."/>
            <person name="Gadbois L."/>
            <person name="Gearin G."/>
            <person name="Gearin C.R."/>
            <person name="Giannoukos G."/>
            <person name="Goode T."/>
            <person name="Graham J."/>
            <person name="Grandbois E."/>
            <person name="Grewal S."/>
            <person name="Gyaltsen K."/>
            <person name="Hafez N."/>
            <person name="Hagos B."/>
            <person name="Hall J."/>
            <person name="Henson C."/>
            <person name="Hollinger A."/>
            <person name="Honan T."/>
            <person name="Huard M.D."/>
            <person name="Hughes L."/>
            <person name="Hurhula B."/>
            <person name="Husby M.E."/>
            <person name="Kamat A."/>
            <person name="Kanga B."/>
            <person name="Kashin S."/>
            <person name="Khazanovich D."/>
            <person name="Kisner P."/>
            <person name="Lance K."/>
            <person name="Lara M."/>
            <person name="Lee W."/>
            <person name="Lennon N."/>
            <person name="Letendre F."/>
            <person name="LeVine R."/>
            <person name="Lipovsky A."/>
            <person name="Liu X."/>
            <person name="Liu J."/>
            <person name="Liu S."/>
            <person name="Lokyitsang T."/>
            <person name="Lokyitsang Y."/>
            <person name="Lubonja R."/>
            <person name="Lui A."/>
            <person name="MacDonald P."/>
            <person name="Magnisalis V."/>
            <person name="Maru K."/>
            <person name="Matthews C."/>
            <person name="McCusker W."/>
            <person name="McDonough S."/>
            <person name="Mehta T."/>
            <person name="Meldrim J."/>
            <person name="Meneus L."/>
            <person name="Mihai O."/>
            <person name="Mihalev A."/>
            <person name="Mihova T."/>
            <person name="Mittelman R."/>
            <person name="Mlenga V."/>
            <person name="Montmayeur A."/>
            <person name="Mulrain L."/>
            <person name="Navidi A."/>
            <person name="Naylor J."/>
            <person name="Negash T."/>
            <person name="Nguyen T."/>
            <person name="Nguyen N."/>
            <person name="Nicol R."/>
            <person name="Norbu C."/>
            <person name="Norbu N."/>
            <person name="Novod N."/>
            <person name="O'Neill B."/>
            <person name="Osman S."/>
            <person name="Markiewicz E."/>
            <person name="Oyono O.L."/>
            <person name="Patti C."/>
            <person name="Phunkhang P."/>
            <person name="Pierre F."/>
            <person name="Priest M."/>
            <person name="Raghuraman S."/>
            <person name="Rege F."/>
            <person name="Reyes R."/>
            <person name="Rise C."/>
            <person name="Rogov P."/>
            <person name="Ross K."/>
            <person name="Ryan E."/>
            <person name="Settipalli S."/>
            <person name="Shea T."/>
            <person name="Sherpa N."/>
            <person name="Shi L."/>
            <person name="Shih D."/>
            <person name="Sparrow T."/>
            <person name="Spaulding J."/>
            <person name="Stalker J."/>
            <person name="Stange-Thomann N."/>
            <person name="Stavropoulos S."/>
            <person name="Stone C."/>
            <person name="Strader C."/>
            <person name="Tesfaye S."/>
            <person name="Thomson T."/>
            <person name="Thoulutsang Y."/>
            <person name="Thoulutsang D."/>
            <person name="Topham K."/>
            <person name="Topping I."/>
            <person name="Tsamla T."/>
            <person name="Vassiliev H."/>
            <person name="Vo A."/>
            <person name="Wangchuk T."/>
            <person name="Wangdi T."/>
            <person name="Weiand M."/>
            <person name="Wilkinson J."/>
            <person name="Wilson A."/>
            <person name="Yadav S."/>
            <person name="Young G."/>
            <person name="Yu Q."/>
            <person name="Zembek L."/>
            <person name="Zhong D."/>
            <person name="Zimmer A."/>
            <person name="Zwirko Z."/>
            <person name="Jaffe D.B."/>
            <person name="Alvarez P."/>
            <person name="Brockman W."/>
            <person name="Butler J."/>
            <person name="Chin C."/>
            <person name="Gnerre S."/>
            <person name="Grabherr M."/>
            <person name="Kleber M."/>
            <person name="Mauceli E."/>
            <person name="MacCallum I."/>
        </authorList>
    </citation>
    <scope>NUCLEOTIDE SEQUENCE [LARGE SCALE GENOMIC DNA]</scope>
    <source>
        <strain evidence="5">Tucson 15287-2541.00</strain>
    </source>
</reference>
<dbReference type="InterPro" id="IPR002181">
    <property type="entry name" value="Fibrinogen_a/b/g_C_dom"/>
</dbReference>
<dbReference type="HOGENOM" id="CLU_038628_6_0_1"/>
<protein>
    <submittedName>
        <fullName evidence="4">GH23089</fullName>
    </submittedName>
</protein>
<evidence type="ECO:0000313" key="4">
    <source>
        <dbReference type="EMBL" id="EDV98388.1"/>
    </source>
</evidence>
<sequence>MDKENNLQWNALNMVMIELYNKKQILIQNQNQNQTKPELEPIGIGGSCIDFLNSTQRGSSIYSIIVASFSQLPFNVSCDQDTIGGGWITVLRRQDGSVDFFRKWEEYKRGIGTLDGEYFIGLEKLHHLTKAGDQELLIEMEDFNGRQAYAKYDQFVIASEEENYKLTKLGKYAGDAGDDLRYHRGRMFSARDRDNDDFSGNCAETSLGGWWYGMCHQSNLMGVYNDTRYAKGINWFAFTGRNASLKKARMLIRTKKP</sequence>
<dbReference type="STRING" id="7222.B4JVC0"/>
<dbReference type="PROSITE" id="PS51406">
    <property type="entry name" value="FIBRINOGEN_C_2"/>
    <property type="match status" value="1"/>
</dbReference>
<dbReference type="Pfam" id="PF00147">
    <property type="entry name" value="Fibrinogen_C"/>
    <property type="match status" value="1"/>
</dbReference>
<gene>
    <name evidence="4" type="primary">Dgri\GH23089</name>
    <name evidence="4" type="ORF">Dgri_GH23089</name>
</gene>
<dbReference type="Proteomes" id="UP000001070">
    <property type="component" value="Unassembled WGS sequence"/>
</dbReference>
<dbReference type="AlphaFoldDB" id="B4JVC0"/>